<dbReference type="HOGENOM" id="CLU_1370876_0_0_14"/>
<evidence type="ECO:0000313" key="1">
    <source>
        <dbReference type="EMBL" id="AEW45045.1"/>
    </source>
</evidence>
<name>H6N5T5_MYCHN</name>
<dbReference type="Proteomes" id="UP000009135">
    <property type="component" value="Chromosome"/>
</dbReference>
<accession>H6N5T5</accession>
<protein>
    <submittedName>
        <fullName evidence="1">Uncharacterized protein</fullName>
    </submittedName>
</protein>
<proteinExistence type="predicted"/>
<dbReference type="OrthoDB" id="9826663at2"/>
<organism evidence="1 2">
    <name type="scientific">Mycoplasma haemocanis (strain Illinois)</name>
    <dbReference type="NCBI Taxonomy" id="1111676"/>
    <lineage>
        <taxon>Bacteria</taxon>
        <taxon>Bacillati</taxon>
        <taxon>Mycoplasmatota</taxon>
        <taxon>Mollicutes</taxon>
        <taxon>Mycoplasmataceae</taxon>
        <taxon>Mycoplasma</taxon>
    </lineage>
</organism>
<keyword evidence="2" id="KW-1185">Reference proteome</keyword>
<gene>
    <name evidence="1" type="ordered locus">MHC_00895</name>
</gene>
<reference evidence="1 2" key="1">
    <citation type="journal article" date="2012" name="J. Bacteriol.">
        <title>Complete genome sequence of Mycoplasma haemocanis strain Illinois.</title>
        <authorList>
            <person name="do Nascimento N.C."/>
            <person name="Guimaraes A.M."/>
            <person name="Santos A.P."/>
            <person name="Sanmiguel P.J."/>
            <person name="Messick J.B."/>
        </authorList>
    </citation>
    <scope>NUCLEOTIDE SEQUENCE [LARGE SCALE GENOMIC DNA]</scope>
    <source>
        <strain evidence="1 2">Illinois</strain>
    </source>
</reference>
<dbReference type="AlphaFoldDB" id="H6N5T5"/>
<dbReference type="KEGG" id="mhe:MHC_00895"/>
<sequence>MNPIIIKGLAVALVAGSGAGSYGIYYGINSWRTVSHEIKEFLLTDNSTDEAWKQHLGAYKTLQDKWLGNVSDESTWIRSIKKWCNESLKTSWSHAKFSELSKKASKWCVDTEDIKERVKRTIGTGKSLISDTNTEDSWKTGWNSYNTNKSGKEISNISSTQDPGWKELKTFCLEAEFLHASSHETLKERYKDFCTK</sequence>
<dbReference type="STRING" id="1111676.MHC_00895"/>
<evidence type="ECO:0000313" key="2">
    <source>
        <dbReference type="Proteomes" id="UP000009135"/>
    </source>
</evidence>
<dbReference type="EMBL" id="CP003199">
    <property type="protein sequence ID" value="AEW45045.1"/>
    <property type="molecule type" value="Genomic_DNA"/>
</dbReference>